<dbReference type="Pfam" id="PF00171">
    <property type="entry name" value="Aldedh"/>
    <property type="match status" value="1"/>
</dbReference>
<name>A0A1F6LZA0_9BACT</name>
<dbReference type="AlphaFoldDB" id="A0A1F6LZA0"/>
<dbReference type="InterPro" id="IPR016160">
    <property type="entry name" value="Ald_DH_CS_CYS"/>
</dbReference>
<dbReference type="PANTHER" id="PTHR43217:SF1">
    <property type="entry name" value="SUCCINATE SEMIALDEHYDE DEHYDROGENASE [NAD(P)+] SAD"/>
    <property type="match status" value="1"/>
</dbReference>
<keyword evidence="2" id="KW-0521">NADP</keyword>
<dbReference type="PANTHER" id="PTHR43217">
    <property type="entry name" value="SUCCINATE SEMIALDEHYDE DEHYDROGENASE [NAD(P)+] SAD"/>
    <property type="match status" value="1"/>
</dbReference>
<keyword evidence="3" id="KW-0560">Oxidoreductase</keyword>
<dbReference type="EMBL" id="MFQB01000054">
    <property type="protein sequence ID" value="OGH64722.1"/>
    <property type="molecule type" value="Genomic_DNA"/>
</dbReference>
<dbReference type="CDD" id="cd07100">
    <property type="entry name" value="ALDH_SSADH1_GabD1"/>
    <property type="match status" value="1"/>
</dbReference>
<proteinExistence type="inferred from homology"/>
<dbReference type="STRING" id="1798680.A3J66_00135"/>
<organism evidence="5 6">
    <name type="scientific">Candidatus Magasanikbacteria bacterium RIFCSPHIGHO2_02_FULL_47_14</name>
    <dbReference type="NCBI Taxonomy" id="1798680"/>
    <lineage>
        <taxon>Bacteria</taxon>
        <taxon>Candidatus Magasanikiibacteriota</taxon>
    </lineage>
</organism>
<reference evidence="5 6" key="1">
    <citation type="journal article" date="2016" name="Nat. Commun.">
        <title>Thousands of microbial genomes shed light on interconnected biogeochemical processes in an aquifer system.</title>
        <authorList>
            <person name="Anantharaman K."/>
            <person name="Brown C.T."/>
            <person name="Hug L.A."/>
            <person name="Sharon I."/>
            <person name="Castelle C.J."/>
            <person name="Probst A.J."/>
            <person name="Thomas B.C."/>
            <person name="Singh A."/>
            <person name="Wilkins M.J."/>
            <person name="Karaoz U."/>
            <person name="Brodie E.L."/>
            <person name="Williams K.H."/>
            <person name="Hubbard S.S."/>
            <person name="Banfield J.F."/>
        </authorList>
    </citation>
    <scope>NUCLEOTIDE SEQUENCE [LARGE SCALE GENOMIC DNA]</scope>
</reference>
<sequence length="454" mass="49279">MPLQSINPTTEEVVATYTELSDGDVDTKLARAEEAFGVWKRTSFAQRKEKMLRLAQLLKQNGREIGMIATQEMGKPIIQAKAEVEKCAWVCEYYAENAEQILAHEVVATDASESYVQFDPIGVVLAVMPWNFPFWQVIRFIAPAAMAGNVGVLKHASNVQGCATKIEELFLQAGFPEGIFQNLAIGAAKVERVIQDSRVKAVTLTGSEYAGSQVAMHAGKEIKKTVLELGGSDPFIVLEDADLDPAVQTALMARLQNCGQSCIAAKRLILVESIADEFLSRLKTIFESAKIGDPAADDTAIGPLVNEQSLQTIEDQVQRSLAAGATLVTGGKRVGDRGFFYAPTILSGIKKGMPTYSEEVFGPVFSAIVVKGAEEAIAVANDTSFGLGASVWTQNREKAKKMTQEIESGCVFINGMVKSDPRLPFGGAKRSGYGRELSHYGIKEFVNIKTVWIK</sequence>
<dbReference type="InterPro" id="IPR016162">
    <property type="entry name" value="Ald_DH_N"/>
</dbReference>
<feature type="domain" description="Aldehyde dehydrogenase" evidence="4">
    <location>
        <begin position="4"/>
        <end position="451"/>
    </location>
</feature>
<evidence type="ECO:0000313" key="6">
    <source>
        <dbReference type="Proteomes" id="UP000176282"/>
    </source>
</evidence>
<protein>
    <submittedName>
        <fullName evidence="5">Succinate-semialdehyde dehydrogenase</fullName>
    </submittedName>
</protein>
<dbReference type="Gene3D" id="3.40.309.10">
    <property type="entry name" value="Aldehyde Dehydrogenase, Chain A, domain 2"/>
    <property type="match status" value="1"/>
</dbReference>
<dbReference type="FunFam" id="3.40.309.10:FF:000010">
    <property type="entry name" value="Gamma-aminobutyraldehyde dehydrogenase"/>
    <property type="match status" value="1"/>
</dbReference>
<accession>A0A1F6LZA0</accession>
<comment type="caution">
    <text evidence="5">The sequence shown here is derived from an EMBL/GenBank/DDBJ whole genome shotgun (WGS) entry which is preliminary data.</text>
</comment>
<dbReference type="InterPro" id="IPR016161">
    <property type="entry name" value="Ald_DH/histidinol_DH"/>
</dbReference>
<dbReference type="Gene3D" id="3.40.605.10">
    <property type="entry name" value="Aldehyde Dehydrogenase, Chain A, domain 1"/>
    <property type="match status" value="1"/>
</dbReference>
<dbReference type="InterPro" id="IPR016163">
    <property type="entry name" value="Ald_DH_C"/>
</dbReference>
<evidence type="ECO:0000313" key="5">
    <source>
        <dbReference type="EMBL" id="OGH64722.1"/>
    </source>
</evidence>
<dbReference type="InterPro" id="IPR015590">
    <property type="entry name" value="Aldehyde_DH_dom"/>
</dbReference>
<evidence type="ECO:0000256" key="1">
    <source>
        <dbReference type="ARBA" id="ARBA00009986"/>
    </source>
</evidence>
<dbReference type="GO" id="GO:0004030">
    <property type="term" value="F:aldehyde dehydrogenase [NAD(P)+] activity"/>
    <property type="evidence" value="ECO:0007669"/>
    <property type="project" value="InterPro"/>
</dbReference>
<evidence type="ECO:0000256" key="2">
    <source>
        <dbReference type="ARBA" id="ARBA00022857"/>
    </source>
</evidence>
<dbReference type="GO" id="GO:0004777">
    <property type="term" value="F:succinate-semialdehyde dehydrogenase (NAD+) activity"/>
    <property type="evidence" value="ECO:0007669"/>
    <property type="project" value="TreeGrafter"/>
</dbReference>
<dbReference type="FunFam" id="3.40.605.10:FF:000012">
    <property type="entry name" value="NAD-dependent succinate-semialdehyde dehydrogenase"/>
    <property type="match status" value="1"/>
</dbReference>
<dbReference type="SUPFAM" id="SSF53720">
    <property type="entry name" value="ALDH-like"/>
    <property type="match status" value="1"/>
</dbReference>
<evidence type="ECO:0000256" key="3">
    <source>
        <dbReference type="ARBA" id="ARBA00023002"/>
    </source>
</evidence>
<dbReference type="Proteomes" id="UP000176282">
    <property type="component" value="Unassembled WGS sequence"/>
</dbReference>
<evidence type="ECO:0000259" key="4">
    <source>
        <dbReference type="Pfam" id="PF00171"/>
    </source>
</evidence>
<dbReference type="PROSITE" id="PS00070">
    <property type="entry name" value="ALDEHYDE_DEHYDR_CYS"/>
    <property type="match status" value="1"/>
</dbReference>
<gene>
    <name evidence="5" type="ORF">A3J66_00135</name>
</gene>
<dbReference type="InterPro" id="IPR044148">
    <property type="entry name" value="ALDH_GabD1-like"/>
</dbReference>
<dbReference type="InterPro" id="IPR047110">
    <property type="entry name" value="GABD/Sad-like"/>
</dbReference>
<comment type="similarity">
    <text evidence="1">Belongs to the aldehyde dehydrogenase family.</text>
</comment>